<organism evidence="1 2">
    <name type="scientific">Bradyrhizobium diazoefficiens</name>
    <dbReference type="NCBI Taxonomy" id="1355477"/>
    <lineage>
        <taxon>Bacteria</taxon>
        <taxon>Pseudomonadati</taxon>
        <taxon>Pseudomonadota</taxon>
        <taxon>Alphaproteobacteria</taxon>
        <taxon>Hyphomicrobiales</taxon>
        <taxon>Nitrobacteraceae</taxon>
        <taxon>Bradyrhizobium</taxon>
    </lineage>
</organism>
<sequence length="64" mass="7423">MQVQGKYDARVFLAEQMTRAQGLRLKRLSEEAYQPTQYDRGLSFTEAARRIQVLEAEIELANSF</sequence>
<dbReference type="Pfam" id="PF11272">
    <property type="entry name" value="DUF3072"/>
    <property type="match status" value="1"/>
</dbReference>
<dbReference type="EMBL" id="AP014685">
    <property type="protein sequence ID" value="BAR59649.1"/>
    <property type="molecule type" value="Genomic_DNA"/>
</dbReference>
<dbReference type="RefSeq" id="WP_028175376.1">
    <property type="nucleotide sequence ID" value="NZ_AJQI01000147.1"/>
</dbReference>
<accession>A0A0E4G040</accession>
<evidence type="ECO:0008006" key="3">
    <source>
        <dbReference type="Google" id="ProtNLM"/>
    </source>
</evidence>
<dbReference type="AlphaFoldDB" id="A0A0E4G040"/>
<protein>
    <recommendedName>
        <fullName evidence="3">DUF3072 domain-containing protein</fullName>
    </recommendedName>
</protein>
<proteinExistence type="predicted"/>
<dbReference type="Proteomes" id="UP000063308">
    <property type="component" value="Chromosome"/>
</dbReference>
<dbReference type="InterPro" id="IPR021425">
    <property type="entry name" value="DUF3072"/>
</dbReference>
<gene>
    <name evidence="1" type="ORF">NK6_6497</name>
</gene>
<dbReference type="GeneID" id="46496017"/>
<evidence type="ECO:0000313" key="1">
    <source>
        <dbReference type="EMBL" id="BAR59649.1"/>
    </source>
</evidence>
<reference evidence="1 2" key="1">
    <citation type="submission" date="2014-11" db="EMBL/GenBank/DDBJ databases">
        <title>Symbiosis island explosion on the genome of extra-slow-growing strains of soybean bradyrhizobia with massive insertion sequences.</title>
        <authorList>
            <person name="Iida T."/>
            <person name="Minamisawa K."/>
        </authorList>
    </citation>
    <scope>NUCLEOTIDE SEQUENCE [LARGE SCALE GENOMIC DNA]</scope>
    <source>
        <strain evidence="1 2">NK6</strain>
    </source>
</reference>
<evidence type="ECO:0000313" key="2">
    <source>
        <dbReference type="Proteomes" id="UP000063308"/>
    </source>
</evidence>
<name>A0A0E4G040_9BRAD</name>